<gene>
    <name evidence="1" type="ORF">HH213_28285</name>
</gene>
<evidence type="ECO:0000313" key="2">
    <source>
        <dbReference type="Proteomes" id="UP000503117"/>
    </source>
</evidence>
<proteinExistence type="predicted"/>
<accession>A0ABX6MH26</accession>
<dbReference type="SUPFAM" id="SSF50475">
    <property type="entry name" value="FMN-binding split barrel"/>
    <property type="match status" value="1"/>
</dbReference>
<evidence type="ECO:0000313" key="1">
    <source>
        <dbReference type="EMBL" id="QJD93640.1"/>
    </source>
</evidence>
<name>A0ABX6MH26_9BURK</name>
<dbReference type="Proteomes" id="UP000503117">
    <property type="component" value="Chromosome"/>
</dbReference>
<organism evidence="1 2">
    <name type="scientific">Duganella dendranthematis</name>
    <dbReference type="NCBI Taxonomy" id="2728021"/>
    <lineage>
        <taxon>Bacteria</taxon>
        <taxon>Pseudomonadati</taxon>
        <taxon>Pseudomonadota</taxon>
        <taxon>Betaproteobacteria</taxon>
        <taxon>Burkholderiales</taxon>
        <taxon>Oxalobacteraceae</taxon>
        <taxon>Telluria group</taxon>
        <taxon>Duganella</taxon>
    </lineage>
</organism>
<keyword evidence="2" id="KW-1185">Reference proteome</keyword>
<dbReference type="EMBL" id="CP051684">
    <property type="protein sequence ID" value="QJD93640.1"/>
    <property type="molecule type" value="Genomic_DNA"/>
</dbReference>
<sequence>MTALLFGCGWADGAPVVGLWENQAVLDTQLKVVARPNYVFTDRQLTEPTVFTGLQPHGSGQIVVCCVKVSKLTAVNLHTVLKKYAVDSGFTEHMQGIKGLPYVYEAEPVDSKQWTRLMQVVMRIAANKEDGSPYSVPVIGAVFDKTETLPATFPVGSQKARLTARNTADGNATRYQFTLDGKVTTFSEPSEPHD</sequence>
<reference evidence="1 2" key="1">
    <citation type="submission" date="2020-04" db="EMBL/GenBank/DDBJ databases">
        <title>Genome sequencing of novel species.</title>
        <authorList>
            <person name="Heo J."/>
            <person name="Kim S.-J."/>
            <person name="Kim J.-S."/>
            <person name="Hong S.-B."/>
            <person name="Kwon S.-W."/>
        </authorList>
    </citation>
    <scope>NUCLEOTIDE SEQUENCE [LARGE SCALE GENOMIC DNA]</scope>
    <source>
        <strain evidence="1 2">AF9R3</strain>
    </source>
</reference>
<dbReference type="RefSeq" id="WP_169114481.1">
    <property type="nucleotide sequence ID" value="NZ_CP051684.1"/>
</dbReference>
<protein>
    <submittedName>
        <fullName evidence="1">Uncharacterized protein</fullName>
    </submittedName>
</protein>